<sequence>MKHPAEQTPSSLPPAPDGFWARLLYGLRIAPRMPFVWFMRLYRVAVSPLYGQVCRYYPSCSKYALDAFEVKGAVLGTVMTVWRLLRCNPFSPGGIDYVPGSVLERQSQLLNKGTAAGRRRPNSGSGD</sequence>
<accession>A0ABV5X6R5</accession>
<comment type="subcellular location">
    <subcellularLocation>
        <location evidence="1">Cell membrane</location>
        <topology evidence="1">Peripheral membrane protein</topology>
        <orientation evidence="1">Cytoplasmic side</orientation>
    </subcellularLocation>
</comment>
<proteinExistence type="inferred from homology"/>
<name>A0ABV5X6R5_9MICO</name>
<organism evidence="2 3">
    <name type="scientific">Brevibacterium otitidis</name>
    <dbReference type="NCBI Taxonomy" id="53364"/>
    <lineage>
        <taxon>Bacteria</taxon>
        <taxon>Bacillati</taxon>
        <taxon>Actinomycetota</taxon>
        <taxon>Actinomycetes</taxon>
        <taxon>Micrococcales</taxon>
        <taxon>Brevibacteriaceae</taxon>
        <taxon>Brevibacterium</taxon>
    </lineage>
</organism>
<reference evidence="2 3" key="1">
    <citation type="submission" date="2024-09" db="EMBL/GenBank/DDBJ databases">
        <authorList>
            <person name="Sun Q."/>
            <person name="Mori K."/>
        </authorList>
    </citation>
    <scope>NUCLEOTIDE SEQUENCE [LARGE SCALE GENOMIC DNA]</scope>
    <source>
        <strain evidence="2 3">JCM 11683</strain>
    </source>
</reference>
<dbReference type="PANTHER" id="PTHR33383:SF1">
    <property type="entry name" value="MEMBRANE PROTEIN INSERTION EFFICIENCY FACTOR-RELATED"/>
    <property type="match status" value="1"/>
</dbReference>
<dbReference type="Proteomes" id="UP001589707">
    <property type="component" value="Unassembled WGS sequence"/>
</dbReference>
<dbReference type="SMART" id="SM01234">
    <property type="entry name" value="Haemolytic"/>
    <property type="match status" value="1"/>
</dbReference>
<dbReference type="InterPro" id="IPR002696">
    <property type="entry name" value="Membr_insert_effic_factor_YidD"/>
</dbReference>
<comment type="function">
    <text evidence="1">Could be involved in insertion of integral membrane proteins into the membrane.</text>
</comment>
<dbReference type="NCBIfam" id="TIGR00278">
    <property type="entry name" value="membrane protein insertion efficiency factor YidD"/>
    <property type="match status" value="1"/>
</dbReference>
<dbReference type="EMBL" id="JBHMAU010000130">
    <property type="protein sequence ID" value="MFB9777751.1"/>
    <property type="molecule type" value="Genomic_DNA"/>
</dbReference>
<evidence type="ECO:0000256" key="1">
    <source>
        <dbReference type="HAMAP-Rule" id="MF_00386"/>
    </source>
</evidence>
<dbReference type="PANTHER" id="PTHR33383">
    <property type="entry name" value="MEMBRANE PROTEIN INSERTION EFFICIENCY FACTOR-RELATED"/>
    <property type="match status" value="1"/>
</dbReference>
<dbReference type="RefSeq" id="WP_376841736.1">
    <property type="nucleotide sequence ID" value="NZ_JBHMAU010000130.1"/>
</dbReference>
<dbReference type="HAMAP" id="MF_00386">
    <property type="entry name" value="UPF0161_YidD"/>
    <property type="match status" value="1"/>
</dbReference>
<keyword evidence="1" id="KW-1003">Cell membrane</keyword>
<dbReference type="Pfam" id="PF01809">
    <property type="entry name" value="YidD"/>
    <property type="match status" value="1"/>
</dbReference>
<evidence type="ECO:0000313" key="3">
    <source>
        <dbReference type="Proteomes" id="UP001589707"/>
    </source>
</evidence>
<evidence type="ECO:0000313" key="2">
    <source>
        <dbReference type="EMBL" id="MFB9777751.1"/>
    </source>
</evidence>
<gene>
    <name evidence="2" type="primary">yidD</name>
    <name evidence="2" type="ORF">ACFFN1_15355</name>
</gene>
<comment type="caution">
    <text evidence="2">The sequence shown here is derived from an EMBL/GenBank/DDBJ whole genome shotgun (WGS) entry which is preliminary data.</text>
</comment>
<comment type="similarity">
    <text evidence="1">Belongs to the UPF0161 family.</text>
</comment>
<keyword evidence="1" id="KW-0472">Membrane</keyword>
<protein>
    <recommendedName>
        <fullName evidence="1">Putative membrane protein insertion efficiency factor</fullName>
    </recommendedName>
</protein>
<keyword evidence="3" id="KW-1185">Reference proteome</keyword>